<keyword evidence="5 6" id="KW-0472">Membrane</keyword>
<dbReference type="InterPro" id="IPR057242">
    <property type="entry name" value="PCFS4-like"/>
</dbReference>
<protein>
    <recommendedName>
        <fullName evidence="7">PCFS4-like zinc finger domain-containing protein</fullName>
    </recommendedName>
</protein>
<comment type="similarity">
    <text evidence="2">Belongs to the major facilitator superfamily. Proton-dependent oligopeptide transporter (POT/PTR) (TC 2.A.17) family.</text>
</comment>
<reference evidence="8 9" key="1">
    <citation type="journal article" date="2019" name="G3 (Bethesda)">
        <title>Sequencing of a Wild Apple (Malus baccata) Genome Unravels the Differences Between Cultivated and Wild Apple Species Regarding Disease Resistance and Cold Tolerance.</title>
        <authorList>
            <person name="Chen X."/>
        </authorList>
    </citation>
    <scope>NUCLEOTIDE SEQUENCE [LARGE SCALE GENOMIC DNA]</scope>
    <source>
        <strain evidence="9">cv. Shandingzi</strain>
        <tissue evidence="8">Leaves</tissue>
    </source>
</reference>
<gene>
    <name evidence="8" type="ORF">C1H46_036913</name>
</gene>
<feature type="transmembrane region" description="Helical" evidence="6">
    <location>
        <begin position="439"/>
        <end position="460"/>
    </location>
</feature>
<dbReference type="AlphaFoldDB" id="A0A540KTV2"/>
<keyword evidence="9" id="KW-1185">Reference proteome</keyword>
<accession>A0A540KTV2</accession>
<evidence type="ECO:0000256" key="3">
    <source>
        <dbReference type="ARBA" id="ARBA00022692"/>
    </source>
</evidence>
<comment type="caution">
    <text evidence="8">The sequence shown here is derived from an EMBL/GenBank/DDBJ whole genome shotgun (WGS) entry which is preliminary data.</text>
</comment>
<dbReference type="InterPro" id="IPR000109">
    <property type="entry name" value="POT_fam"/>
</dbReference>
<comment type="subcellular location">
    <subcellularLocation>
        <location evidence="1">Membrane</location>
        <topology evidence="1">Multi-pass membrane protein</topology>
    </subcellularLocation>
</comment>
<feature type="transmembrane region" description="Helical" evidence="6">
    <location>
        <begin position="215"/>
        <end position="238"/>
    </location>
</feature>
<keyword evidence="3 6" id="KW-0812">Transmembrane</keyword>
<dbReference type="Pfam" id="PF00854">
    <property type="entry name" value="PTR2"/>
    <property type="match status" value="1"/>
</dbReference>
<dbReference type="STRING" id="106549.A0A540KTV2"/>
<feature type="transmembrane region" description="Helical" evidence="6">
    <location>
        <begin position="398"/>
        <end position="419"/>
    </location>
</feature>
<evidence type="ECO:0000256" key="6">
    <source>
        <dbReference type="SAM" id="Phobius"/>
    </source>
</evidence>
<dbReference type="GO" id="GO:0022857">
    <property type="term" value="F:transmembrane transporter activity"/>
    <property type="evidence" value="ECO:0007669"/>
    <property type="project" value="InterPro"/>
</dbReference>
<keyword evidence="4 6" id="KW-1133">Transmembrane helix</keyword>
<evidence type="ECO:0000256" key="4">
    <source>
        <dbReference type="ARBA" id="ARBA00022989"/>
    </source>
</evidence>
<dbReference type="Gene3D" id="1.20.1250.20">
    <property type="entry name" value="MFS general substrate transporter like domains"/>
    <property type="match status" value="3"/>
</dbReference>
<evidence type="ECO:0000313" key="8">
    <source>
        <dbReference type="EMBL" id="TQD77559.1"/>
    </source>
</evidence>
<dbReference type="EMBL" id="VIEB01000955">
    <property type="protein sequence ID" value="TQD77559.1"/>
    <property type="molecule type" value="Genomic_DNA"/>
</dbReference>
<dbReference type="Proteomes" id="UP000315295">
    <property type="component" value="Unassembled WGS sequence"/>
</dbReference>
<dbReference type="GO" id="GO:0016020">
    <property type="term" value="C:membrane"/>
    <property type="evidence" value="ECO:0007669"/>
    <property type="project" value="UniProtKB-SubCell"/>
</dbReference>
<feature type="domain" description="PCFS4-like zinc finger" evidence="7">
    <location>
        <begin position="100"/>
        <end position="147"/>
    </location>
</feature>
<evidence type="ECO:0000256" key="2">
    <source>
        <dbReference type="ARBA" id="ARBA00005982"/>
    </source>
</evidence>
<evidence type="ECO:0000259" key="7">
    <source>
        <dbReference type="Pfam" id="PF23228"/>
    </source>
</evidence>
<evidence type="ECO:0000313" key="9">
    <source>
        <dbReference type="Proteomes" id="UP000315295"/>
    </source>
</evidence>
<sequence>MLSVTVRASPSPSDSVFDYRLGGGSIGGRYEEPSYECRRKRNRDGSLKELGLGLGFSTTCTAPAYEYRKKRNRDGSLKGLGFETTCAEAETTAEKKTTDEEIAVPADEDQIWCLLYGECFDDFYSHETKGWMYKGAVYLNAPEGSTGNTGMGRWLAIFKVPLNPIARTCYRVAASLCLSRTTKILTVSSVRRDQLVHQLESEAQTQRGGRKLQDYVGWAAGFGILTGAMAVALVLFLFGYKKYSTEGRDLRQPFHLGGSGVCGASMEHPLVLLCTVMTRVNMRLGLWRIPVSSERIGIGLFLSKITMVVSDLVEAKRVSIAREQNLLDNPKTIVPMRVWWLIPQYMSSGITILERIGIGLFLSKITMVVSDLVEAKRVSIAREQNLLDNPKTIVPMRVWWLIPQYMVCGFSDAFALFGIQEFFYDQMPEEMRSTGAAAYLSVIGAGNLVSIRIITVVQVISSKHGETWLSDNINRAHLDCFY</sequence>
<evidence type="ECO:0000256" key="5">
    <source>
        <dbReference type="ARBA" id="ARBA00023136"/>
    </source>
</evidence>
<dbReference type="Pfam" id="PF23228">
    <property type="entry name" value="zf_PCFS4"/>
    <property type="match status" value="1"/>
</dbReference>
<dbReference type="PANTHER" id="PTHR11654">
    <property type="entry name" value="OLIGOPEPTIDE TRANSPORTER-RELATED"/>
    <property type="match status" value="1"/>
</dbReference>
<proteinExistence type="inferred from homology"/>
<name>A0A540KTV2_MALBA</name>
<organism evidence="8 9">
    <name type="scientific">Malus baccata</name>
    <name type="common">Siberian crab apple</name>
    <name type="synonym">Pyrus baccata</name>
    <dbReference type="NCBI Taxonomy" id="106549"/>
    <lineage>
        <taxon>Eukaryota</taxon>
        <taxon>Viridiplantae</taxon>
        <taxon>Streptophyta</taxon>
        <taxon>Embryophyta</taxon>
        <taxon>Tracheophyta</taxon>
        <taxon>Spermatophyta</taxon>
        <taxon>Magnoliopsida</taxon>
        <taxon>eudicotyledons</taxon>
        <taxon>Gunneridae</taxon>
        <taxon>Pentapetalae</taxon>
        <taxon>rosids</taxon>
        <taxon>fabids</taxon>
        <taxon>Rosales</taxon>
        <taxon>Rosaceae</taxon>
        <taxon>Amygdaloideae</taxon>
        <taxon>Maleae</taxon>
        <taxon>Malus</taxon>
    </lineage>
</organism>
<evidence type="ECO:0000256" key="1">
    <source>
        <dbReference type="ARBA" id="ARBA00004141"/>
    </source>
</evidence>
<dbReference type="InterPro" id="IPR036259">
    <property type="entry name" value="MFS_trans_sf"/>
</dbReference>